<name>A0A829GVV7_LACPA</name>
<evidence type="ECO:0008006" key="3">
    <source>
        <dbReference type="Google" id="ProtNLM"/>
    </source>
</evidence>
<organism evidence="1 2">
    <name type="scientific">Lacticaseibacillus paracasei subsp. tolerans Lpl14</name>
    <dbReference type="NCBI Taxonomy" id="1256229"/>
    <lineage>
        <taxon>Bacteria</taxon>
        <taxon>Bacillati</taxon>
        <taxon>Bacillota</taxon>
        <taxon>Bacilli</taxon>
        <taxon>Lactobacillales</taxon>
        <taxon>Lactobacillaceae</taxon>
        <taxon>Lacticaseibacillus</taxon>
    </lineage>
</organism>
<proteinExistence type="predicted"/>
<evidence type="ECO:0000313" key="1">
    <source>
        <dbReference type="EMBL" id="EPC64715.1"/>
    </source>
</evidence>
<gene>
    <name evidence="1" type="ORF">Lpl14_09175</name>
</gene>
<comment type="caution">
    <text evidence="1">The sequence shown here is derived from an EMBL/GenBank/DDBJ whole genome shotgun (WGS) entry which is preliminary data.</text>
</comment>
<dbReference type="EMBL" id="ANKB01000029">
    <property type="protein sequence ID" value="EPC64715.1"/>
    <property type="molecule type" value="Genomic_DNA"/>
</dbReference>
<evidence type="ECO:0000313" key="2">
    <source>
        <dbReference type="Proteomes" id="UP000014285"/>
    </source>
</evidence>
<dbReference type="AlphaFoldDB" id="A0A829GVV7"/>
<reference evidence="1 2" key="1">
    <citation type="journal article" date="2013" name="PLoS ONE">
        <title>Lactobacillus paracasei comparative genomics: towards species pan-genome definition and exploitation of diversity.</title>
        <authorList>
            <person name="Smokvina T."/>
            <person name="Wels M."/>
            <person name="Polka J."/>
            <person name="Chervaux C."/>
            <person name="Brisse S."/>
            <person name="Boekhorst J."/>
            <person name="van Hylckama Vlieg J.E."/>
            <person name="Siezen R.J."/>
        </authorList>
    </citation>
    <scope>NUCLEOTIDE SEQUENCE [LARGE SCALE GENOMIC DNA]</scope>
    <source>
        <strain evidence="1 2">Lpl14</strain>
    </source>
</reference>
<sequence>MGPLLGTKKAPVARAEEENMSAKEDSLNFKEYGELALEGIIASIPSVGAALQTAYFGRKNEKRFKRIESFYNELSKDINKLHAQMATSEQIDSVSNELSDFMEATNDIIESQSSLAKRSMLHNAFLNILTSPESVDWSKSRFFMSTVSQIDMIDLKIMFAIQKIPSNRWAIPEEVERALSLDHFFSIGLLERLTNLGYLEKRLGSITMNENGTNIDTYYRITNLGNQFLDFVMNPPVSTNTQNSDN</sequence>
<protein>
    <recommendedName>
        <fullName evidence="3">DUF4393 domain-containing protein</fullName>
    </recommendedName>
</protein>
<accession>A0A829GVV7</accession>
<dbReference type="Proteomes" id="UP000014285">
    <property type="component" value="Unassembled WGS sequence"/>
</dbReference>